<dbReference type="InterPro" id="IPR045304">
    <property type="entry name" value="LbH_SAT"/>
</dbReference>
<keyword evidence="9" id="KW-0677">Repeat</keyword>
<dbReference type="STRING" id="561180.BIFGAL_04365"/>
<evidence type="ECO:0000256" key="10">
    <source>
        <dbReference type="ARBA" id="ARBA00023192"/>
    </source>
</evidence>
<dbReference type="EC" id="2.3.1.30" evidence="4"/>
<reference evidence="13 15" key="1">
    <citation type="submission" date="2009-11" db="EMBL/GenBank/DDBJ databases">
        <authorList>
            <person name="Weinstock G."/>
            <person name="Sodergren E."/>
            <person name="Clifton S."/>
            <person name="Fulton L."/>
            <person name="Fulton B."/>
            <person name="Courtney L."/>
            <person name="Fronick C."/>
            <person name="Harrison M."/>
            <person name="Strong C."/>
            <person name="Farmer C."/>
            <person name="Delahaunty K."/>
            <person name="Markovic C."/>
            <person name="Hall O."/>
            <person name="Minx P."/>
            <person name="Tomlinson C."/>
            <person name="Mitreva M."/>
            <person name="Nelson J."/>
            <person name="Hou S."/>
            <person name="Wollam A."/>
            <person name="Pepin K.H."/>
            <person name="Johnson M."/>
            <person name="Bhonagiri V."/>
            <person name="Nash W.E."/>
            <person name="Warren W."/>
            <person name="Chinwalla A."/>
            <person name="Mardis E.R."/>
            <person name="Wilson R.K."/>
        </authorList>
    </citation>
    <scope>NUCLEOTIDE SEQUENCE [LARGE SCALE GENOMIC DNA]</scope>
    <source>
        <strain evidence="13 15">DSM 20093</strain>
    </source>
</reference>
<evidence type="ECO:0000313" key="16">
    <source>
        <dbReference type="Proteomes" id="UP000029074"/>
    </source>
</evidence>
<keyword evidence="8 13" id="KW-0808">Transferase</keyword>
<evidence type="ECO:0000256" key="5">
    <source>
        <dbReference type="ARBA" id="ARBA00018522"/>
    </source>
</evidence>
<dbReference type="InterPro" id="IPR053376">
    <property type="entry name" value="Serine_acetyltransferase"/>
</dbReference>
<evidence type="ECO:0000256" key="9">
    <source>
        <dbReference type="ARBA" id="ARBA00022737"/>
    </source>
</evidence>
<dbReference type="InterPro" id="IPR018357">
    <property type="entry name" value="Hexapep_transf_CS"/>
</dbReference>
<gene>
    <name evidence="13" type="primary">cysE</name>
    <name evidence="14" type="ORF">BGLCM_1449</name>
    <name evidence="13" type="ORF">BIFGAL_04365</name>
</gene>
<dbReference type="EMBL" id="JGYW01000010">
    <property type="protein sequence ID" value="KFI57505.1"/>
    <property type="molecule type" value="Genomic_DNA"/>
</dbReference>
<dbReference type="AlphaFoldDB" id="D1NWV9"/>
<comment type="subcellular location">
    <subcellularLocation>
        <location evidence="1">Cytoplasm</location>
    </subcellularLocation>
</comment>
<evidence type="ECO:0000256" key="6">
    <source>
        <dbReference type="ARBA" id="ARBA00022490"/>
    </source>
</evidence>
<dbReference type="SUPFAM" id="SSF51161">
    <property type="entry name" value="Trimeric LpxA-like enzymes"/>
    <property type="match status" value="1"/>
</dbReference>
<dbReference type="FunFam" id="1.10.3130.10:FF:000003">
    <property type="entry name" value="Serine acetyltransferase"/>
    <property type="match status" value="1"/>
</dbReference>
<keyword evidence="11 13" id="KW-0012">Acyltransferase</keyword>
<evidence type="ECO:0000256" key="11">
    <source>
        <dbReference type="ARBA" id="ARBA00023315"/>
    </source>
</evidence>
<evidence type="ECO:0000256" key="8">
    <source>
        <dbReference type="ARBA" id="ARBA00022679"/>
    </source>
</evidence>
<dbReference type="eggNOG" id="COG1045">
    <property type="taxonomic scope" value="Bacteria"/>
</dbReference>
<keyword evidence="16" id="KW-1185">Reference proteome</keyword>
<evidence type="ECO:0000256" key="1">
    <source>
        <dbReference type="ARBA" id="ARBA00004496"/>
    </source>
</evidence>
<dbReference type="InterPro" id="IPR005881">
    <property type="entry name" value="Ser_O-AcTrfase"/>
</dbReference>
<dbReference type="Proteomes" id="UP000029074">
    <property type="component" value="Unassembled WGS sequence"/>
</dbReference>
<dbReference type="InterPro" id="IPR042122">
    <property type="entry name" value="Ser_AcTrfase_N_sf"/>
</dbReference>
<dbReference type="EMBL" id="ABXB03000006">
    <property type="protein sequence ID" value="EFA22168.1"/>
    <property type="molecule type" value="Genomic_DNA"/>
</dbReference>
<name>D1NWV9_9BIFI</name>
<dbReference type="GO" id="GO:0005737">
    <property type="term" value="C:cytoplasm"/>
    <property type="evidence" value="ECO:0007669"/>
    <property type="project" value="UniProtKB-SubCell"/>
</dbReference>
<reference evidence="14 16" key="2">
    <citation type="submission" date="2014-03" db="EMBL/GenBank/DDBJ databases">
        <title>Genomics of Bifidobacteria.</title>
        <authorList>
            <person name="Ventura M."/>
            <person name="Milani C."/>
            <person name="Lugli G.A."/>
        </authorList>
    </citation>
    <scope>NUCLEOTIDE SEQUENCE [LARGE SCALE GENOMIC DNA]</scope>
    <source>
        <strain evidence="14 16">LMG 11596</strain>
    </source>
</reference>
<dbReference type="FunFam" id="2.160.10.10:FF:000007">
    <property type="entry name" value="Serine acetyltransferase"/>
    <property type="match status" value="1"/>
</dbReference>
<dbReference type="Gene3D" id="1.10.3130.10">
    <property type="entry name" value="serine acetyltransferase, domain 1"/>
    <property type="match status" value="1"/>
</dbReference>
<keyword evidence="6" id="KW-0963">Cytoplasm</keyword>
<dbReference type="InterPro" id="IPR001451">
    <property type="entry name" value="Hexapep"/>
</dbReference>
<comment type="pathway">
    <text evidence="2">Amino-acid biosynthesis; L-cysteine biosynthesis; L-cysteine from L-serine: step 1/2.</text>
</comment>
<organism evidence="13 15">
    <name type="scientific">Bifidobacterium gallicum DSM 20093 = LMG 11596</name>
    <dbReference type="NCBI Taxonomy" id="561180"/>
    <lineage>
        <taxon>Bacteria</taxon>
        <taxon>Bacillati</taxon>
        <taxon>Actinomycetota</taxon>
        <taxon>Actinomycetes</taxon>
        <taxon>Bifidobacteriales</taxon>
        <taxon>Bifidobacteriaceae</taxon>
        <taxon>Bifidobacterium</taxon>
    </lineage>
</organism>
<proteinExistence type="inferred from homology"/>
<dbReference type="GO" id="GO:0006535">
    <property type="term" value="P:cysteine biosynthetic process from serine"/>
    <property type="evidence" value="ECO:0007669"/>
    <property type="project" value="InterPro"/>
</dbReference>
<comment type="catalytic activity">
    <reaction evidence="12">
        <text>L-serine + acetyl-CoA = O-acetyl-L-serine + CoA</text>
        <dbReference type="Rhea" id="RHEA:24560"/>
        <dbReference type="ChEBI" id="CHEBI:33384"/>
        <dbReference type="ChEBI" id="CHEBI:57287"/>
        <dbReference type="ChEBI" id="CHEBI:57288"/>
        <dbReference type="ChEBI" id="CHEBI:58340"/>
        <dbReference type="EC" id="2.3.1.30"/>
    </reaction>
</comment>
<dbReference type="NCBIfam" id="NF041874">
    <property type="entry name" value="EPS_EpsC"/>
    <property type="match status" value="1"/>
</dbReference>
<evidence type="ECO:0000256" key="4">
    <source>
        <dbReference type="ARBA" id="ARBA00013266"/>
    </source>
</evidence>
<evidence type="ECO:0000313" key="15">
    <source>
        <dbReference type="Proteomes" id="UP000003656"/>
    </source>
</evidence>
<dbReference type="CDD" id="cd03354">
    <property type="entry name" value="LbH_SAT"/>
    <property type="match status" value="1"/>
</dbReference>
<keyword evidence="7" id="KW-0028">Amino-acid biosynthesis</keyword>
<dbReference type="GO" id="GO:0009001">
    <property type="term" value="F:serine O-acetyltransferase activity"/>
    <property type="evidence" value="ECO:0007669"/>
    <property type="project" value="UniProtKB-EC"/>
</dbReference>
<evidence type="ECO:0000313" key="14">
    <source>
        <dbReference type="EMBL" id="KFI57505.1"/>
    </source>
</evidence>
<comment type="similarity">
    <text evidence="3">Belongs to the transferase hexapeptide repeat family.</text>
</comment>
<evidence type="ECO:0000256" key="7">
    <source>
        <dbReference type="ARBA" id="ARBA00022605"/>
    </source>
</evidence>
<dbReference type="Pfam" id="PF00132">
    <property type="entry name" value="Hexapep"/>
    <property type="match status" value="1"/>
</dbReference>
<evidence type="ECO:0000313" key="13">
    <source>
        <dbReference type="EMBL" id="EFA22168.1"/>
    </source>
</evidence>
<keyword evidence="10" id="KW-0198">Cysteine biosynthesis</keyword>
<dbReference type="Proteomes" id="UP000003656">
    <property type="component" value="Unassembled WGS sequence"/>
</dbReference>
<comment type="caution">
    <text evidence="13">The sequence shown here is derived from an EMBL/GenBank/DDBJ whole genome shotgun (WGS) entry which is preliminary data.</text>
</comment>
<dbReference type="InterPro" id="IPR011004">
    <property type="entry name" value="Trimer_LpxA-like_sf"/>
</dbReference>
<dbReference type="Gene3D" id="2.160.10.10">
    <property type="entry name" value="Hexapeptide repeat proteins"/>
    <property type="match status" value="1"/>
</dbReference>
<protein>
    <recommendedName>
        <fullName evidence="5">Serine acetyltransferase</fullName>
        <ecNumber evidence="4">2.3.1.30</ecNumber>
    </recommendedName>
</protein>
<evidence type="ECO:0000256" key="12">
    <source>
        <dbReference type="ARBA" id="ARBA00049486"/>
    </source>
</evidence>
<sequence length="227" mass="24664">MHVNSNDPLGAAISVVTQGARGLSDLLGAYQKRDPAARTKLEVLLLYPGVHAVIMHRVSNWLWRHHLRFLARLNSQIARHMTGIEIHPGATIGRRFVIDHGMGIVIGETAQVGNDCLIYHGVTLGGTGKDRGKRHPTLGDHVLVGCNASVLGPVTIGNHSRVAAEAVVLHDVPPYSTVAGVPAHVVRSVNDKDEVVHSSASLRVDDEEDICLDCDTLIMHHRRVVRM</sequence>
<evidence type="ECO:0000256" key="2">
    <source>
        <dbReference type="ARBA" id="ARBA00004876"/>
    </source>
</evidence>
<evidence type="ECO:0000256" key="3">
    <source>
        <dbReference type="ARBA" id="ARBA00007274"/>
    </source>
</evidence>
<dbReference type="OrthoDB" id="9801456at2"/>
<dbReference type="NCBIfam" id="TIGR01172">
    <property type="entry name" value="cysE"/>
    <property type="match status" value="1"/>
</dbReference>
<accession>D1NWV9</accession>
<dbReference type="PROSITE" id="PS00101">
    <property type="entry name" value="HEXAPEP_TRANSFERASES"/>
    <property type="match status" value="1"/>
</dbReference>
<dbReference type="PANTHER" id="PTHR42811">
    <property type="entry name" value="SERINE ACETYLTRANSFERASE"/>
    <property type="match status" value="1"/>
</dbReference>